<sequence length="222" mass="24664">MKSLESINAYIDNLSLRERVIVLLAAVLVLYGFWFLLWFNGASQVREATNQRIAEISAEQQKISAQIEQFSKAGGGTAEALAGELSRAQRELIRTDEQLSRSSSALVNADQLALVLQEMLAESSALSLMSMQTLPVAPISLASAAEADMDELADASINVYQHGVVLTVRGRYFEVLELLDKLEAKQWKFYWQSLRYEVQSYPEAEVQIRVFSLSAEEGLLGV</sequence>
<comment type="caution">
    <text evidence="2">The sequence shown here is derived from an EMBL/GenBank/DDBJ whole genome shotgun (WGS) entry which is preliminary data.</text>
</comment>
<protein>
    <submittedName>
        <fullName evidence="2">Type II secretion system protein GspM</fullName>
    </submittedName>
</protein>
<proteinExistence type="predicted"/>
<accession>A0ABV7HPM9</accession>
<evidence type="ECO:0000313" key="3">
    <source>
        <dbReference type="Proteomes" id="UP001595548"/>
    </source>
</evidence>
<organism evidence="2 3">
    <name type="scientific">Gilvimarinus japonicus</name>
    <dbReference type="NCBI Taxonomy" id="1796469"/>
    <lineage>
        <taxon>Bacteria</taxon>
        <taxon>Pseudomonadati</taxon>
        <taxon>Pseudomonadota</taxon>
        <taxon>Gammaproteobacteria</taxon>
        <taxon>Cellvibrionales</taxon>
        <taxon>Cellvibrionaceae</taxon>
        <taxon>Gilvimarinus</taxon>
    </lineage>
</organism>
<dbReference type="Proteomes" id="UP001595548">
    <property type="component" value="Unassembled WGS sequence"/>
</dbReference>
<gene>
    <name evidence="2" type="primary">gspM</name>
    <name evidence="2" type="ORF">ACFOEB_00265</name>
</gene>
<dbReference type="Pfam" id="PF04612">
    <property type="entry name" value="T2SSM"/>
    <property type="match status" value="1"/>
</dbReference>
<evidence type="ECO:0000256" key="1">
    <source>
        <dbReference type="SAM" id="Phobius"/>
    </source>
</evidence>
<feature type="transmembrane region" description="Helical" evidence="1">
    <location>
        <begin position="20"/>
        <end position="39"/>
    </location>
</feature>
<dbReference type="InterPro" id="IPR007690">
    <property type="entry name" value="T2SS_GspM"/>
</dbReference>
<name>A0ABV7HPM9_9GAMM</name>
<dbReference type="RefSeq" id="WP_339617581.1">
    <property type="nucleotide sequence ID" value="NZ_AP031500.1"/>
</dbReference>
<evidence type="ECO:0000313" key="2">
    <source>
        <dbReference type="EMBL" id="MFC3153622.1"/>
    </source>
</evidence>
<keyword evidence="1" id="KW-0472">Membrane</keyword>
<keyword evidence="3" id="KW-1185">Reference proteome</keyword>
<dbReference type="EMBL" id="JBHRTL010000001">
    <property type="protein sequence ID" value="MFC3153622.1"/>
    <property type="molecule type" value="Genomic_DNA"/>
</dbReference>
<keyword evidence="1" id="KW-1133">Transmembrane helix</keyword>
<reference evidence="3" key="1">
    <citation type="journal article" date="2019" name="Int. J. Syst. Evol. Microbiol.">
        <title>The Global Catalogue of Microorganisms (GCM) 10K type strain sequencing project: providing services to taxonomists for standard genome sequencing and annotation.</title>
        <authorList>
            <consortium name="The Broad Institute Genomics Platform"/>
            <consortium name="The Broad Institute Genome Sequencing Center for Infectious Disease"/>
            <person name="Wu L."/>
            <person name="Ma J."/>
        </authorList>
    </citation>
    <scope>NUCLEOTIDE SEQUENCE [LARGE SCALE GENOMIC DNA]</scope>
    <source>
        <strain evidence="3">KCTC 52141</strain>
    </source>
</reference>
<keyword evidence="1" id="KW-0812">Transmembrane</keyword>